<evidence type="ECO:0000313" key="1">
    <source>
        <dbReference type="EMBL" id="PZO46833.1"/>
    </source>
</evidence>
<gene>
    <name evidence="1" type="ORF">DCF15_19840</name>
</gene>
<reference evidence="2" key="1">
    <citation type="submission" date="2018-04" db="EMBL/GenBank/DDBJ databases">
        <authorList>
            <person name="Cornet L."/>
        </authorList>
    </citation>
    <scope>NUCLEOTIDE SEQUENCE [LARGE SCALE GENOMIC DNA]</scope>
</reference>
<organism evidence="1 2">
    <name type="scientific">Phormidesmis priestleyi</name>
    <dbReference type="NCBI Taxonomy" id="268141"/>
    <lineage>
        <taxon>Bacteria</taxon>
        <taxon>Bacillati</taxon>
        <taxon>Cyanobacteriota</taxon>
        <taxon>Cyanophyceae</taxon>
        <taxon>Leptolyngbyales</taxon>
        <taxon>Leptolyngbyaceae</taxon>
        <taxon>Phormidesmis</taxon>
    </lineage>
</organism>
<evidence type="ECO:0000313" key="2">
    <source>
        <dbReference type="Proteomes" id="UP000249794"/>
    </source>
</evidence>
<comment type="caution">
    <text evidence="1">The sequence shown here is derived from an EMBL/GenBank/DDBJ whole genome shotgun (WGS) entry which is preliminary data.</text>
</comment>
<protein>
    <submittedName>
        <fullName evidence="1">Uncharacterized protein</fullName>
    </submittedName>
</protein>
<reference evidence="1 2" key="2">
    <citation type="submission" date="2018-06" db="EMBL/GenBank/DDBJ databases">
        <title>Metagenomic assembly of (sub)arctic Cyanobacteria and their associated microbiome from non-axenic cultures.</title>
        <authorList>
            <person name="Baurain D."/>
        </authorList>
    </citation>
    <scope>NUCLEOTIDE SEQUENCE [LARGE SCALE GENOMIC DNA]</scope>
    <source>
        <strain evidence="1">ULC027bin1</strain>
    </source>
</reference>
<dbReference type="AlphaFoldDB" id="A0A2W4WNX1"/>
<dbReference type="Proteomes" id="UP000249794">
    <property type="component" value="Unassembled WGS sequence"/>
</dbReference>
<name>A0A2W4WNX1_9CYAN</name>
<sequence length="119" mass="13502">MFAKDGLVYWRQHIFWEGTKFPSYSFALLFSQLLAIYDIEVPCHPVRLVTRPEVTEKAVLDTAIEELELSDDVRLLGAVINAARVKSNDDAYITQESELEAAELPREPEFSAPAGRIDF</sequence>
<accession>A0A2W4WNX1</accession>
<proteinExistence type="predicted"/>
<dbReference type="EMBL" id="QBMP01000295">
    <property type="protein sequence ID" value="PZO46833.1"/>
    <property type="molecule type" value="Genomic_DNA"/>
</dbReference>